<dbReference type="AlphaFoldDB" id="A0A9P8ARL0"/>
<keyword evidence="3" id="KW-1185">Reference proteome</keyword>
<feature type="region of interest" description="Disordered" evidence="1">
    <location>
        <begin position="113"/>
        <end position="233"/>
    </location>
</feature>
<evidence type="ECO:0000313" key="3">
    <source>
        <dbReference type="Proteomes" id="UP000812287"/>
    </source>
</evidence>
<evidence type="ECO:0000313" key="2">
    <source>
        <dbReference type="EMBL" id="KAG7445011.1"/>
    </source>
</evidence>
<dbReference type="Proteomes" id="UP000812287">
    <property type="component" value="Unassembled WGS sequence"/>
</dbReference>
<gene>
    <name evidence="2" type="ORF">BT62DRAFT_933429</name>
</gene>
<reference evidence="2" key="1">
    <citation type="submission" date="2020-11" db="EMBL/GenBank/DDBJ databases">
        <title>Adaptations for nitrogen fixation in a non-lichenized fungal sporocarp promotes dispersal by wood-feeding termites.</title>
        <authorList>
            <consortium name="DOE Joint Genome Institute"/>
            <person name="Koch R.A."/>
            <person name="Yoon G."/>
            <person name="Arayal U."/>
            <person name="Lail K."/>
            <person name="Amirebrahimi M."/>
            <person name="Labutti K."/>
            <person name="Lipzen A."/>
            <person name="Riley R."/>
            <person name="Barry K."/>
            <person name="Henrissat B."/>
            <person name="Grigoriev I.V."/>
            <person name="Herr J.R."/>
            <person name="Aime M.C."/>
        </authorList>
    </citation>
    <scope>NUCLEOTIDE SEQUENCE</scope>
    <source>
        <strain evidence="2">MCA 3950</strain>
    </source>
</reference>
<organism evidence="2 3">
    <name type="scientific">Guyanagaster necrorhizus</name>
    <dbReference type="NCBI Taxonomy" id="856835"/>
    <lineage>
        <taxon>Eukaryota</taxon>
        <taxon>Fungi</taxon>
        <taxon>Dikarya</taxon>
        <taxon>Basidiomycota</taxon>
        <taxon>Agaricomycotina</taxon>
        <taxon>Agaricomycetes</taxon>
        <taxon>Agaricomycetidae</taxon>
        <taxon>Agaricales</taxon>
        <taxon>Marasmiineae</taxon>
        <taxon>Physalacriaceae</taxon>
        <taxon>Guyanagaster</taxon>
    </lineage>
</organism>
<dbReference type="OrthoDB" id="428342at2759"/>
<dbReference type="PANTHER" id="PTHR21581:SF6">
    <property type="entry name" value="TRAFFICKING PROTEIN PARTICLE COMPLEX SUBUNIT 12"/>
    <property type="match status" value="1"/>
</dbReference>
<dbReference type="GO" id="GO:0030008">
    <property type="term" value="C:TRAPP complex"/>
    <property type="evidence" value="ECO:0007669"/>
    <property type="project" value="TreeGrafter"/>
</dbReference>
<feature type="compositionally biased region" description="Basic and acidic residues" evidence="1">
    <location>
        <begin position="1"/>
        <end position="11"/>
    </location>
</feature>
<dbReference type="Pfam" id="PF14559">
    <property type="entry name" value="TPR_19"/>
    <property type="match status" value="1"/>
</dbReference>
<dbReference type="PANTHER" id="PTHR21581">
    <property type="entry name" value="D-ALANYL-D-ALANINE CARBOXYPEPTIDASE"/>
    <property type="match status" value="1"/>
</dbReference>
<dbReference type="EMBL" id="MU250538">
    <property type="protein sequence ID" value="KAG7445011.1"/>
    <property type="molecule type" value="Genomic_DNA"/>
</dbReference>
<dbReference type="GeneID" id="66108854"/>
<sequence length="643" mass="70584">MLSISHIEEPSAKSSRRSPLKNMAQKMKRGVQRIRRWGSSSAHVIPSPSMSTSPKPNIATLPLNSTLPEYAESLHSFPYSNAKVYGSDSLGCLNIGAIDRVSHHSYTTISSLSGMSSDVVQSQTTEGESKGRHDAPAAPLIEEVPVDATVDEYDEQKEGRNQGNVETAEKQSDENLKTADEVGSSSSLFTSVYNHPDVPDPFLIDDDDDKSDSGRVSDDPSPQLSSSRQSMAPAEEIPLAASLASPSLNIHKDVPPPPPAEVDTDADEEEAPDLYLPGLVLPTMFLPIPNTDPLTTLLTKYIYPPDKRPFRDSTGEWQHANFHTLVMTNSWRALARMARDRLVTSDPEDLTSILGLWYLRLACLARLRLFNQTSAECTNLFSVLNGIAPPSAREWVFERILPFELEVMHARLKYWAGDHIGYLDVLGSLLSTCRSKSRTSKNDPTSVTMWKERGARLALIMASQLMEMNGFGAATKLLDPLCDQNTTASSALRSTIARIYLQAGQIDMATKHFAIVAMDPSVDPSAKDMNAALLASAHGQWERASELLRRILEKDAEDYAVVNNLAVTLLGRGKLKEGIEMLEKALKTSPSSVVVAEPFLFNLSTLYELRSATGADKKRDLLVEVAQWSGDGLRTTCLKMPTN</sequence>
<evidence type="ECO:0008006" key="4">
    <source>
        <dbReference type="Google" id="ProtNLM"/>
    </source>
</evidence>
<feature type="compositionally biased region" description="Basic residues" evidence="1">
    <location>
        <begin position="26"/>
        <end position="36"/>
    </location>
</feature>
<feature type="compositionally biased region" description="Basic and acidic residues" evidence="1">
    <location>
        <begin position="167"/>
        <end position="180"/>
    </location>
</feature>
<dbReference type="GO" id="GO:0005794">
    <property type="term" value="C:Golgi apparatus"/>
    <property type="evidence" value="ECO:0007669"/>
    <property type="project" value="TreeGrafter"/>
</dbReference>
<evidence type="ECO:0000256" key="1">
    <source>
        <dbReference type="SAM" id="MobiDB-lite"/>
    </source>
</evidence>
<feature type="compositionally biased region" description="Polar residues" evidence="1">
    <location>
        <begin position="113"/>
        <end position="126"/>
    </location>
</feature>
<feature type="compositionally biased region" description="Polar residues" evidence="1">
    <location>
        <begin position="220"/>
        <end position="230"/>
    </location>
</feature>
<feature type="compositionally biased region" description="Polar residues" evidence="1">
    <location>
        <begin position="38"/>
        <end position="55"/>
    </location>
</feature>
<dbReference type="Gene3D" id="1.25.40.10">
    <property type="entry name" value="Tetratricopeptide repeat domain"/>
    <property type="match status" value="1"/>
</dbReference>
<feature type="compositionally biased region" description="Polar residues" evidence="1">
    <location>
        <begin position="183"/>
        <end position="193"/>
    </location>
</feature>
<dbReference type="SUPFAM" id="SSF48452">
    <property type="entry name" value="TPR-like"/>
    <property type="match status" value="1"/>
</dbReference>
<comment type="caution">
    <text evidence="2">The sequence shown here is derived from an EMBL/GenBank/DDBJ whole genome shotgun (WGS) entry which is preliminary data.</text>
</comment>
<dbReference type="InterPro" id="IPR011990">
    <property type="entry name" value="TPR-like_helical_dom_sf"/>
</dbReference>
<name>A0A9P8ARL0_9AGAR</name>
<proteinExistence type="predicted"/>
<dbReference type="RefSeq" id="XP_043038511.1">
    <property type="nucleotide sequence ID" value="XM_043186557.1"/>
</dbReference>
<protein>
    <recommendedName>
        <fullName evidence="4">Trafficking protein particle complex subunit 12</fullName>
    </recommendedName>
</protein>
<accession>A0A9P8ARL0</accession>
<feature type="region of interest" description="Disordered" evidence="1">
    <location>
        <begin position="245"/>
        <end position="268"/>
    </location>
</feature>
<feature type="region of interest" description="Disordered" evidence="1">
    <location>
        <begin position="1"/>
        <end position="57"/>
    </location>
</feature>